<dbReference type="Proteomes" id="UP000322545">
    <property type="component" value="Unassembled WGS sequence"/>
</dbReference>
<feature type="domain" description="Phosphoribosyltransferase" evidence="1">
    <location>
        <begin position="6"/>
        <end position="182"/>
    </location>
</feature>
<keyword evidence="3" id="KW-1185">Reference proteome</keyword>
<reference evidence="2 3" key="1">
    <citation type="submission" date="2016-11" db="EMBL/GenBank/DDBJ databases">
        <authorList>
            <person name="Varghese N."/>
            <person name="Submissions S."/>
        </authorList>
    </citation>
    <scope>NUCLEOTIDE SEQUENCE [LARGE SCALE GENOMIC DNA]</scope>
    <source>
        <strain evidence="2 3">DSM 28249</strain>
    </source>
</reference>
<protein>
    <submittedName>
        <fullName evidence="2">Putative phosphoribosyl transferase</fullName>
    </submittedName>
</protein>
<name>A0A1M7D817_9RHOB</name>
<evidence type="ECO:0000313" key="2">
    <source>
        <dbReference type="EMBL" id="SHL75319.1"/>
    </source>
</evidence>
<dbReference type="Pfam" id="PF00156">
    <property type="entry name" value="Pribosyltran"/>
    <property type="match status" value="1"/>
</dbReference>
<dbReference type="GO" id="GO:0016740">
    <property type="term" value="F:transferase activity"/>
    <property type="evidence" value="ECO:0007669"/>
    <property type="project" value="UniProtKB-KW"/>
</dbReference>
<dbReference type="RefSeq" id="WP_149778772.1">
    <property type="nucleotide sequence ID" value="NZ_FRCB01000002.1"/>
</dbReference>
<organism evidence="2 3">
    <name type="scientific">Roseovarius litoreus</name>
    <dbReference type="NCBI Taxonomy" id="1155722"/>
    <lineage>
        <taxon>Bacteria</taxon>
        <taxon>Pseudomonadati</taxon>
        <taxon>Pseudomonadota</taxon>
        <taxon>Alphaproteobacteria</taxon>
        <taxon>Rhodobacterales</taxon>
        <taxon>Roseobacteraceae</taxon>
        <taxon>Roseovarius</taxon>
    </lineage>
</organism>
<proteinExistence type="predicted"/>
<sequence>MPIYDDREDAARQLLSALPPLADEDVVVLALPRGGVPIGAVIADALDAPLDLILVRKVGAPRNRELAIGAVTGPGDAGLVVNTHVARLFGMTRADVDALAAPERTELERRRRAYLGDKAPVPVTGRTVVLVDDGIATGTTLRAALASLRQMKPRRVILAVPVASADVLDALQAEVDMLICPEPHLHFGAVGGAYRRFDQVPDDEVIRLMQNAALRQRKADERQN</sequence>
<dbReference type="InterPro" id="IPR029057">
    <property type="entry name" value="PRTase-like"/>
</dbReference>
<evidence type="ECO:0000259" key="1">
    <source>
        <dbReference type="Pfam" id="PF00156"/>
    </source>
</evidence>
<dbReference type="SUPFAM" id="SSF53271">
    <property type="entry name" value="PRTase-like"/>
    <property type="match status" value="1"/>
</dbReference>
<gene>
    <name evidence="2" type="ORF">SAMN05443432_102456</name>
</gene>
<dbReference type="Gene3D" id="3.30.1310.20">
    <property type="entry name" value="PRTase-like"/>
    <property type="match status" value="1"/>
</dbReference>
<dbReference type="Gene3D" id="3.40.50.2020">
    <property type="match status" value="1"/>
</dbReference>
<evidence type="ECO:0000313" key="3">
    <source>
        <dbReference type="Proteomes" id="UP000322545"/>
    </source>
</evidence>
<keyword evidence="2" id="KW-0808">Transferase</keyword>
<dbReference type="CDD" id="cd06223">
    <property type="entry name" value="PRTases_typeI"/>
    <property type="match status" value="1"/>
</dbReference>
<dbReference type="EMBL" id="FRCB01000002">
    <property type="protein sequence ID" value="SHL75319.1"/>
    <property type="molecule type" value="Genomic_DNA"/>
</dbReference>
<dbReference type="InterPro" id="IPR000836">
    <property type="entry name" value="PRTase_dom"/>
</dbReference>
<dbReference type="AlphaFoldDB" id="A0A1M7D817"/>
<accession>A0A1M7D817</accession>